<name>A0A2M8GMH0_9BACT</name>
<reference evidence="2" key="1">
    <citation type="submission" date="2017-09" db="EMBL/GenBank/DDBJ databases">
        <title>Depth-based differentiation of microbial function through sediment-hosted aquifers and enrichment of novel symbionts in the deep terrestrial subsurface.</title>
        <authorList>
            <person name="Probst A.J."/>
            <person name="Ladd B."/>
            <person name="Jarett J.K."/>
            <person name="Geller-Mcgrath D.E."/>
            <person name="Sieber C.M.K."/>
            <person name="Emerson J.B."/>
            <person name="Anantharaman K."/>
            <person name="Thomas B.C."/>
            <person name="Malmstrom R."/>
            <person name="Stieglmeier M."/>
            <person name="Klingl A."/>
            <person name="Woyke T."/>
            <person name="Ryan C.M."/>
            <person name="Banfield J.F."/>
        </authorList>
    </citation>
    <scope>NUCLEOTIDE SEQUENCE [LARGE SCALE GENOMIC DNA]</scope>
</reference>
<accession>A0A2M8GMH0</accession>
<evidence type="ECO:0000313" key="1">
    <source>
        <dbReference type="EMBL" id="PJC81741.1"/>
    </source>
</evidence>
<evidence type="ECO:0000313" key="2">
    <source>
        <dbReference type="Proteomes" id="UP000229370"/>
    </source>
</evidence>
<dbReference type="Proteomes" id="UP000229370">
    <property type="component" value="Unassembled WGS sequence"/>
</dbReference>
<sequence length="125" mass="14742">MNKFKFSFKDTKTKHKYGVDITLYGLNKPEANIVYEEVQEGHFEEFLSTKSTYMWFIIEGKGAFVINDEKISVNAKDIIAVPPNNRIHYFGKMKMILFTVPAYNEKNERHIRNIKKEESPYVKNK</sequence>
<dbReference type="InterPro" id="IPR011051">
    <property type="entry name" value="RmlC_Cupin_sf"/>
</dbReference>
<dbReference type="Gene3D" id="2.60.120.10">
    <property type="entry name" value="Jelly Rolls"/>
    <property type="match status" value="1"/>
</dbReference>
<dbReference type="EMBL" id="PFQK01000052">
    <property type="protein sequence ID" value="PJC81741.1"/>
    <property type="molecule type" value="Genomic_DNA"/>
</dbReference>
<organism evidence="1 2">
    <name type="scientific">Candidatus Roizmanbacteria bacterium CG_4_8_14_3_um_filter_36_10</name>
    <dbReference type="NCBI Taxonomy" id="1974834"/>
    <lineage>
        <taxon>Bacteria</taxon>
        <taxon>Candidatus Roizmaniibacteriota</taxon>
    </lineage>
</organism>
<dbReference type="InterPro" id="IPR014710">
    <property type="entry name" value="RmlC-like_jellyroll"/>
</dbReference>
<proteinExistence type="predicted"/>
<protein>
    <recommendedName>
        <fullName evidence="3">Cupin 2 conserved barrel domain-containing protein</fullName>
    </recommendedName>
</protein>
<comment type="caution">
    <text evidence="1">The sequence shown here is derived from an EMBL/GenBank/DDBJ whole genome shotgun (WGS) entry which is preliminary data.</text>
</comment>
<dbReference type="SUPFAM" id="SSF51182">
    <property type="entry name" value="RmlC-like cupins"/>
    <property type="match status" value="1"/>
</dbReference>
<gene>
    <name evidence="1" type="ORF">CO007_02955</name>
</gene>
<dbReference type="AlphaFoldDB" id="A0A2M8GMH0"/>
<evidence type="ECO:0008006" key="3">
    <source>
        <dbReference type="Google" id="ProtNLM"/>
    </source>
</evidence>